<name>A0ABU9K7A1_9BACI</name>
<dbReference type="Pfam" id="PF07366">
    <property type="entry name" value="SnoaL"/>
    <property type="match status" value="1"/>
</dbReference>
<dbReference type="InterPro" id="IPR009959">
    <property type="entry name" value="Cyclase_SnoaL-like"/>
</dbReference>
<gene>
    <name evidence="1" type="ORF">AAEO50_06740</name>
</gene>
<evidence type="ECO:0000313" key="1">
    <source>
        <dbReference type="EMBL" id="MEL3971969.1"/>
    </source>
</evidence>
<protein>
    <submittedName>
        <fullName evidence="1">Ester cyclase</fullName>
    </submittedName>
</protein>
<dbReference type="RefSeq" id="WP_341981780.1">
    <property type="nucleotide sequence ID" value="NZ_JBBYAF010000009.1"/>
</dbReference>
<organism evidence="1 2">
    <name type="scientific">Rossellomorea oryzaecorticis</name>
    <dbReference type="NCBI Taxonomy" id="1396505"/>
    <lineage>
        <taxon>Bacteria</taxon>
        <taxon>Bacillati</taxon>
        <taxon>Bacillota</taxon>
        <taxon>Bacilli</taxon>
        <taxon>Bacillales</taxon>
        <taxon>Bacillaceae</taxon>
        <taxon>Rossellomorea</taxon>
    </lineage>
</organism>
<dbReference type="Gene3D" id="3.10.450.50">
    <property type="match status" value="1"/>
</dbReference>
<dbReference type="Proteomes" id="UP001389717">
    <property type="component" value="Unassembled WGS sequence"/>
</dbReference>
<comment type="caution">
    <text evidence="1">The sequence shown here is derived from an EMBL/GenBank/DDBJ whole genome shotgun (WGS) entry which is preliminary data.</text>
</comment>
<dbReference type="SUPFAM" id="SSF54427">
    <property type="entry name" value="NTF2-like"/>
    <property type="match status" value="1"/>
</dbReference>
<accession>A0ABU9K7A1</accession>
<proteinExistence type="predicted"/>
<dbReference type="InterPro" id="IPR032710">
    <property type="entry name" value="NTF2-like_dom_sf"/>
</dbReference>
<dbReference type="EMBL" id="JBBYAF010000009">
    <property type="protein sequence ID" value="MEL3971969.1"/>
    <property type="molecule type" value="Genomic_DNA"/>
</dbReference>
<evidence type="ECO:0000313" key="2">
    <source>
        <dbReference type="Proteomes" id="UP001389717"/>
    </source>
</evidence>
<sequence>MMEMKELHTTNGISRKERAVSFLQQVASGDVREAFKIHASPDFYHHNPYFRGDAASLMEAMEENAAENPDKIFEVKHAIEEGDIVSVHSHVKQHQGDLGAVVVHIFRFQEDRIVEAWDVGQLIPVDSPNENGVF</sequence>
<keyword evidence="2" id="KW-1185">Reference proteome</keyword>
<reference evidence="1 2" key="1">
    <citation type="submission" date="2024-04" db="EMBL/GenBank/DDBJ databases">
        <title>Bacillus oryzaecorticis sp. nov., a moderately halophilic bacterium isolated from rice husks.</title>
        <authorList>
            <person name="Zhu H.-S."/>
        </authorList>
    </citation>
    <scope>NUCLEOTIDE SEQUENCE [LARGE SCALE GENOMIC DNA]</scope>
    <source>
        <strain evidence="1 2">ZC255</strain>
    </source>
</reference>